<dbReference type="GO" id="GO:0016787">
    <property type="term" value="F:hydrolase activity"/>
    <property type="evidence" value="ECO:0007669"/>
    <property type="project" value="TreeGrafter"/>
</dbReference>
<feature type="transmembrane region" description="Helical" evidence="6">
    <location>
        <begin position="104"/>
        <end position="121"/>
    </location>
</feature>
<feature type="transmembrane region" description="Helical" evidence="6">
    <location>
        <begin position="156"/>
        <end position="177"/>
    </location>
</feature>
<keyword evidence="4 6" id="KW-1133">Transmembrane helix</keyword>
<dbReference type="InterPro" id="IPR012506">
    <property type="entry name" value="TMEM86B-like"/>
</dbReference>
<evidence type="ECO:0000256" key="4">
    <source>
        <dbReference type="ARBA" id="ARBA00022989"/>
    </source>
</evidence>
<keyword evidence="8" id="KW-1185">Reference proteome</keyword>
<evidence type="ECO:0000313" key="7">
    <source>
        <dbReference type="EMBL" id="MEC1178573.1"/>
    </source>
</evidence>
<organism evidence="7 8">
    <name type="scientific">Metasolibacillus meyeri</name>
    <dbReference type="NCBI Taxonomy" id="1071052"/>
    <lineage>
        <taxon>Bacteria</taxon>
        <taxon>Bacillati</taxon>
        <taxon>Bacillota</taxon>
        <taxon>Bacilli</taxon>
        <taxon>Bacillales</taxon>
        <taxon>Caryophanaceae</taxon>
        <taxon>Metasolibacillus</taxon>
    </lineage>
</organism>
<feature type="transmembrane region" description="Helical" evidence="6">
    <location>
        <begin position="189"/>
        <end position="208"/>
    </location>
</feature>
<reference evidence="7 8" key="1">
    <citation type="submission" date="2023-03" db="EMBL/GenBank/DDBJ databases">
        <title>Bacillus Genome Sequencing.</title>
        <authorList>
            <person name="Dunlap C."/>
        </authorList>
    </citation>
    <scope>NUCLEOTIDE SEQUENCE [LARGE SCALE GENOMIC DNA]</scope>
    <source>
        <strain evidence="7 8">B-59205</strain>
    </source>
</reference>
<dbReference type="GO" id="GO:0016020">
    <property type="term" value="C:membrane"/>
    <property type="evidence" value="ECO:0007669"/>
    <property type="project" value="UniProtKB-SubCell"/>
</dbReference>
<evidence type="ECO:0000256" key="1">
    <source>
        <dbReference type="ARBA" id="ARBA00004141"/>
    </source>
</evidence>
<comment type="subcellular location">
    <subcellularLocation>
        <location evidence="1">Membrane</location>
        <topology evidence="1">Multi-pass membrane protein</topology>
    </subcellularLocation>
</comment>
<dbReference type="EMBL" id="JARSFG010000012">
    <property type="protein sequence ID" value="MEC1178573.1"/>
    <property type="molecule type" value="Genomic_DNA"/>
</dbReference>
<keyword evidence="3 6" id="KW-0812">Transmembrane</keyword>
<protein>
    <submittedName>
        <fullName evidence="7">Lysoplasmalogenase</fullName>
    </submittedName>
</protein>
<evidence type="ECO:0000313" key="8">
    <source>
        <dbReference type="Proteomes" id="UP001344888"/>
    </source>
</evidence>
<dbReference type="Pfam" id="PF07947">
    <property type="entry name" value="YhhN"/>
    <property type="match status" value="1"/>
</dbReference>
<dbReference type="Proteomes" id="UP001344888">
    <property type="component" value="Unassembled WGS sequence"/>
</dbReference>
<feature type="transmembrane region" description="Helical" evidence="6">
    <location>
        <begin position="5"/>
        <end position="21"/>
    </location>
</feature>
<evidence type="ECO:0000256" key="2">
    <source>
        <dbReference type="ARBA" id="ARBA00007375"/>
    </source>
</evidence>
<comment type="similarity">
    <text evidence="2">Belongs to the TMEM86 family.</text>
</comment>
<evidence type="ECO:0000256" key="6">
    <source>
        <dbReference type="SAM" id="Phobius"/>
    </source>
</evidence>
<dbReference type="PANTHER" id="PTHR31885:SF6">
    <property type="entry name" value="GH04784P"/>
    <property type="match status" value="1"/>
</dbReference>
<feature type="transmembrane region" description="Helical" evidence="6">
    <location>
        <begin position="127"/>
        <end position="144"/>
    </location>
</feature>
<keyword evidence="5 6" id="KW-0472">Membrane</keyword>
<evidence type="ECO:0000256" key="3">
    <source>
        <dbReference type="ARBA" id="ARBA00022692"/>
    </source>
</evidence>
<name>A0AAW9NRL7_9BACL</name>
<dbReference type="PANTHER" id="PTHR31885">
    <property type="entry name" value="GH04784P"/>
    <property type="match status" value="1"/>
</dbReference>
<dbReference type="RefSeq" id="WP_326123065.1">
    <property type="nucleotide sequence ID" value="NZ_JARSFG010000012.1"/>
</dbReference>
<feature type="transmembrane region" description="Helical" evidence="6">
    <location>
        <begin position="75"/>
        <end position="92"/>
    </location>
</feature>
<gene>
    <name evidence="7" type="ORF">P9B03_08775</name>
</gene>
<proteinExistence type="inferred from homology"/>
<comment type="caution">
    <text evidence="7">The sequence shown here is derived from an EMBL/GenBank/DDBJ whole genome shotgun (WGS) entry which is preliminary data.</text>
</comment>
<sequence>MERKIVLFLFAIFGLYYIFFFDSIASSLQMVFKLIPMILLIFLAIRSNGERKYKAIIIGGLIFCTIGDYTLQWFIVGLFSFLIGHIFYIVAFQQTNEGRIPTTFKMLLVAYGGFMMVWLMSSLLPDGSYVLAVAVCAYITAILLMGWNSFRTASRFAIIGALLFISSDSILAINRFITDIPYSHILIMATYYGAQLFIALSIVQYSALRNKVIQ</sequence>
<evidence type="ECO:0000256" key="5">
    <source>
        <dbReference type="ARBA" id="ARBA00023136"/>
    </source>
</evidence>
<accession>A0AAW9NRL7</accession>
<dbReference type="AlphaFoldDB" id="A0AAW9NRL7"/>